<feature type="signal peptide" evidence="1">
    <location>
        <begin position="1"/>
        <end position="19"/>
    </location>
</feature>
<dbReference type="InterPro" id="IPR011256">
    <property type="entry name" value="Reg_factor_effector_dom_sf"/>
</dbReference>
<gene>
    <name evidence="2" type="ORF">EHO51_14460</name>
</gene>
<dbReference type="Pfam" id="PF04832">
    <property type="entry name" value="SOUL"/>
    <property type="match status" value="1"/>
</dbReference>
<reference evidence="2 3" key="1">
    <citation type="submission" date="2018-11" db="EMBL/GenBank/DDBJ databases">
        <title>Genome squencing of methanotrophic bacteria isolated from alkaline groundwater in Korea.</title>
        <authorList>
            <person name="Nguyen L.N."/>
        </authorList>
    </citation>
    <scope>NUCLEOTIDE SEQUENCE [LARGE SCALE GENOMIC DNA]</scope>
    <source>
        <strain evidence="2 3">GW6</strain>
    </source>
</reference>
<evidence type="ECO:0000313" key="3">
    <source>
        <dbReference type="Proteomes" id="UP000273982"/>
    </source>
</evidence>
<evidence type="ECO:0000313" key="2">
    <source>
        <dbReference type="EMBL" id="AZG77835.1"/>
    </source>
</evidence>
<dbReference type="PANTHER" id="PTHR11220:SF58">
    <property type="entry name" value="SOUL HEME-BINDING FAMILY PROTEIN"/>
    <property type="match status" value="1"/>
</dbReference>
<keyword evidence="1" id="KW-0732">Signal</keyword>
<dbReference type="EMBL" id="CP034086">
    <property type="protein sequence ID" value="AZG77835.1"/>
    <property type="molecule type" value="Genomic_DNA"/>
</dbReference>
<dbReference type="AlphaFoldDB" id="A0A3G8M9B6"/>
<sequence length="191" mass="20937">MRRFLAILVGLIAAAPARADSDVEHARYSVVASTGAIEIRDYAPQIVAETTVAGERGAAISEGFRRLAGYIFGDNSPQRKIAMTAPVGQEWKGGDWKVRFTMPAEYNMANLPKPNSADVKLAAAPGKRMAAIRFSGLAGDDALAENQAKLLDYLKRQGISPKGDPQYAFYDPPWTLPWNRRNEVMVEIARE</sequence>
<dbReference type="SUPFAM" id="SSF55136">
    <property type="entry name" value="Probable bacterial effector-binding domain"/>
    <property type="match status" value="1"/>
</dbReference>
<dbReference type="KEGG" id="mros:EHO51_14460"/>
<organism evidence="2 3">
    <name type="scientific">Methylocystis rosea</name>
    <dbReference type="NCBI Taxonomy" id="173366"/>
    <lineage>
        <taxon>Bacteria</taxon>
        <taxon>Pseudomonadati</taxon>
        <taxon>Pseudomonadota</taxon>
        <taxon>Alphaproteobacteria</taxon>
        <taxon>Hyphomicrobiales</taxon>
        <taxon>Methylocystaceae</taxon>
        <taxon>Methylocystis</taxon>
    </lineage>
</organism>
<name>A0A3G8M9B6_9HYPH</name>
<dbReference type="InterPro" id="IPR006917">
    <property type="entry name" value="SOUL_heme-bd"/>
</dbReference>
<dbReference type="Gene3D" id="3.20.80.10">
    <property type="entry name" value="Regulatory factor, effector binding domain"/>
    <property type="match status" value="1"/>
</dbReference>
<proteinExistence type="predicted"/>
<feature type="chain" id="PRO_5018030715" evidence="1">
    <location>
        <begin position="20"/>
        <end position="191"/>
    </location>
</feature>
<dbReference type="PANTHER" id="PTHR11220">
    <property type="entry name" value="HEME-BINDING PROTEIN-RELATED"/>
    <property type="match status" value="1"/>
</dbReference>
<evidence type="ECO:0000256" key="1">
    <source>
        <dbReference type="SAM" id="SignalP"/>
    </source>
</evidence>
<dbReference type="Proteomes" id="UP000273982">
    <property type="component" value="Chromosome"/>
</dbReference>
<dbReference type="RefSeq" id="WP_124739473.1">
    <property type="nucleotide sequence ID" value="NZ_CP034086.1"/>
</dbReference>
<accession>A0A3G8M9B6</accession>
<protein>
    <submittedName>
        <fullName evidence="2">Heme-binding protein</fullName>
    </submittedName>
</protein>